<proteinExistence type="predicted"/>
<keyword evidence="3" id="KW-1185">Reference proteome</keyword>
<reference evidence="2" key="1">
    <citation type="submission" date="2021-02" db="EMBL/GenBank/DDBJ databases">
        <authorList>
            <person name="Nieuwenhuis M."/>
            <person name="Van De Peppel L.J.J."/>
        </authorList>
    </citation>
    <scope>NUCLEOTIDE SEQUENCE</scope>
    <source>
        <strain evidence="2">D49</strain>
    </source>
</reference>
<feature type="compositionally biased region" description="Pro residues" evidence="1">
    <location>
        <begin position="80"/>
        <end position="94"/>
    </location>
</feature>
<dbReference type="EMBL" id="JABCKI010006382">
    <property type="protein sequence ID" value="KAG5634495.1"/>
    <property type="molecule type" value="Genomic_DNA"/>
</dbReference>
<dbReference type="AlphaFoldDB" id="A0A9P7FSD2"/>
<evidence type="ECO:0000256" key="1">
    <source>
        <dbReference type="SAM" id="MobiDB-lite"/>
    </source>
</evidence>
<sequence>MSPITECLANTVDTAQIQSAYKGLKIITASLVEVAHIQGITLAPPQASPPPPTPELAQVLTTVQALSEKVTKLETAASKPPLPPKSAPKPPPAPTFLSVARAAANKPQPLPPLPKPATKQQEGLRKWVINSSTPSPIAIVTKLNGRPSSNSVLTAYWTPTGKLHIVANAAIDYTAPASLNLYDCLLRSIPGFEHGILHIAPSVKITKIKIPDVPIWNHSTGAPYSIQDVTAALDHSTAFSDICVTNKAAWAKAPATFCPTTLLSVSFSIEDPDGTVSNRLRHMALYLLGKKCHFEKWKLKPTPTKGPAAS</sequence>
<evidence type="ECO:0000313" key="2">
    <source>
        <dbReference type="EMBL" id="KAG5634495.1"/>
    </source>
</evidence>
<reference evidence="2" key="2">
    <citation type="submission" date="2021-10" db="EMBL/GenBank/DDBJ databases">
        <title>Phylogenomics reveals ancestral predisposition of the termite-cultivated fungus Termitomyces towards a domesticated lifestyle.</title>
        <authorList>
            <person name="Auxier B."/>
            <person name="Grum-Grzhimaylo A."/>
            <person name="Cardenas M.E."/>
            <person name="Lodge J.D."/>
            <person name="Laessoe T."/>
            <person name="Pedersen O."/>
            <person name="Smith M.E."/>
            <person name="Kuyper T.W."/>
            <person name="Franco-Molano E.A."/>
            <person name="Baroni T.J."/>
            <person name="Aanen D.K."/>
        </authorList>
    </citation>
    <scope>NUCLEOTIDE SEQUENCE</scope>
    <source>
        <strain evidence="2">D49</strain>
    </source>
</reference>
<gene>
    <name evidence="2" type="ORF">H0H81_001748</name>
</gene>
<protein>
    <submittedName>
        <fullName evidence="2">Uncharacterized protein</fullName>
    </submittedName>
</protein>
<dbReference type="Proteomes" id="UP000717328">
    <property type="component" value="Unassembled WGS sequence"/>
</dbReference>
<comment type="caution">
    <text evidence="2">The sequence shown here is derived from an EMBL/GenBank/DDBJ whole genome shotgun (WGS) entry which is preliminary data.</text>
</comment>
<dbReference type="OrthoDB" id="3270591at2759"/>
<feature type="region of interest" description="Disordered" evidence="1">
    <location>
        <begin position="74"/>
        <end position="96"/>
    </location>
</feature>
<accession>A0A9P7FSD2</accession>
<evidence type="ECO:0000313" key="3">
    <source>
        <dbReference type="Proteomes" id="UP000717328"/>
    </source>
</evidence>
<name>A0A9P7FSD2_9AGAR</name>
<organism evidence="2 3">
    <name type="scientific">Sphagnurus paluster</name>
    <dbReference type="NCBI Taxonomy" id="117069"/>
    <lineage>
        <taxon>Eukaryota</taxon>
        <taxon>Fungi</taxon>
        <taxon>Dikarya</taxon>
        <taxon>Basidiomycota</taxon>
        <taxon>Agaricomycotina</taxon>
        <taxon>Agaricomycetes</taxon>
        <taxon>Agaricomycetidae</taxon>
        <taxon>Agaricales</taxon>
        <taxon>Tricholomatineae</taxon>
        <taxon>Lyophyllaceae</taxon>
        <taxon>Sphagnurus</taxon>
    </lineage>
</organism>